<dbReference type="PANTHER" id="PTHR45784:SF3">
    <property type="entry name" value="C-TYPE LECTIN DOMAIN FAMILY 4 MEMBER K-LIKE-RELATED"/>
    <property type="match status" value="1"/>
</dbReference>
<dbReference type="SMART" id="SM00034">
    <property type="entry name" value="CLECT"/>
    <property type="match status" value="2"/>
</dbReference>
<dbReference type="InterPro" id="IPR016187">
    <property type="entry name" value="CTDL_fold"/>
</dbReference>
<feature type="domain" description="C-type lectin" evidence="1">
    <location>
        <begin position="107"/>
        <end position="213"/>
    </location>
</feature>
<dbReference type="Pfam" id="PF00059">
    <property type="entry name" value="Lectin_C"/>
    <property type="match status" value="2"/>
</dbReference>
<dbReference type="CDD" id="cd00037">
    <property type="entry name" value="CLECT"/>
    <property type="match status" value="1"/>
</dbReference>
<dbReference type="PROSITE" id="PS50041">
    <property type="entry name" value="C_TYPE_LECTIN_2"/>
    <property type="match status" value="2"/>
</dbReference>
<dbReference type="EMBL" id="JAINUG010000149">
    <property type="protein sequence ID" value="KAJ8392136.1"/>
    <property type="molecule type" value="Genomic_DNA"/>
</dbReference>
<accession>A0AAD7RZZ7</accession>
<dbReference type="SUPFAM" id="SSF56436">
    <property type="entry name" value="C-type lectin-like"/>
    <property type="match status" value="2"/>
</dbReference>
<organism evidence="2 3">
    <name type="scientific">Aldrovandia affinis</name>
    <dbReference type="NCBI Taxonomy" id="143900"/>
    <lineage>
        <taxon>Eukaryota</taxon>
        <taxon>Metazoa</taxon>
        <taxon>Chordata</taxon>
        <taxon>Craniata</taxon>
        <taxon>Vertebrata</taxon>
        <taxon>Euteleostomi</taxon>
        <taxon>Actinopterygii</taxon>
        <taxon>Neopterygii</taxon>
        <taxon>Teleostei</taxon>
        <taxon>Notacanthiformes</taxon>
        <taxon>Halosauridae</taxon>
        <taxon>Aldrovandia</taxon>
    </lineage>
</organism>
<dbReference type="Gene3D" id="3.10.100.10">
    <property type="entry name" value="Mannose-Binding Protein A, subunit A"/>
    <property type="match status" value="2"/>
</dbReference>
<evidence type="ECO:0000313" key="3">
    <source>
        <dbReference type="Proteomes" id="UP001221898"/>
    </source>
</evidence>
<comment type="caution">
    <text evidence="2">The sequence shown here is derived from an EMBL/GenBank/DDBJ whole genome shotgun (WGS) entry which is preliminary data.</text>
</comment>
<dbReference type="AlphaFoldDB" id="A0AAD7RZZ7"/>
<dbReference type="PANTHER" id="PTHR45784">
    <property type="entry name" value="C-TYPE LECTIN DOMAIN FAMILY 20 MEMBER A-RELATED"/>
    <property type="match status" value="1"/>
</dbReference>
<sequence>MLKKKSNWINAQSYCRQHHTDLASVRNQAENEEIKAIISEASWIGLFREPWTGWSDQSKSSYRKWSSGEPNNFGGNENCAAMRVSDSGNWTDLDCNSMLPFICYEDYLILVHKNKSWDEALSYCRKHYRDLVSISSKQLQHWVKRRAQKASTAHVWLGLNYSCKLHFWFWLNGRIVSQENEPGECGLRGAVESGVGKQWASLPKTEKLNFICSKCGGDYD</sequence>
<evidence type="ECO:0000313" key="2">
    <source>
        <dbReference type="EMBL" id="KAJ8392136.1"/>
    </source>
</evidence>
<proteinExistence type="predicted"/>
<keyword evidence="3" id="KW-1185">Reference proteome</keyword>
<gene>
    <name evidence="2" type="ORF">AAFF_G00079420</name>
</gene>
<feature type="domain" description="C-type lectin" evidence="1">
    <location>
        <begin position="1"/>
        <end position="104"/>
    </location>
</feature>
<reference evidence="2" key="1">
    <citation type="journal article" date="2023" name="Science">
        <title>Genome structures resolve the early diversification of teleost fishes.</title>
        <authorList>
            <person name="Parey E."/>
            <person name="Louis A."/>
            <person name="Montfort J."/>
            <person name="Bouchez O."/>
            <person name="Roques C."/>
            <person name="Iampietro C."/>
            <person name="Lluch J."/>
            <person name="Castinel A."/>
            <person name="Donnadieu C."/>
            <person name="Desvignes T."/>
            <person name="Floi Bucao C."/>
            <person name="Jouanno E."/>
            <person name="Wen M."/>
            <person name="Mejri S."/>
            <person name="Dirks R."/>
            <person name="Jansen H."/>
            <person name="Henkel C."/>
            <person name="Chen W.J."/>
            <person name="Zahm M."/>
            <person name="Cabau C."/>
            <person name="Klopp C."/>
            <person name="Thompson A.W."/>
            <person name="Robinson-Rechavi M."/>
            <person name="Braasch I."/>
            <person name="Lecointre G."/>
            <person name="Bobe J."/>
            <person name="Postlethwait J.H."/>
            <person name="Berthelot C."/>
            <person name="Roest Crollius H."/>
            <person name="Guiguen Y."/>
        </authorList>
    </citation>
    <scope>NUCLEOTIDE SEQUENCE</scope>
    <source>
        <strain evidence="2">NC1722</strain>
    </source>
</reference>
<dbReference type="InterPro" id="IPR001304">
    <property type="entry name" value="C-type_lectin-like"/>
</dbReference>
<evidence type="ECO:0000259" key="1">
    <source>
        <dbReference type="PROSITE" id="PS50041"/>
    </source>
</evidence>
<protein>
    <recommendedName>
        <fullName evidence="1">C-type lectin domain-containing protein</fullName>
    </recommendedName>
</protein>
<dbReference type="Proteomes" id="UP001221898">
    <property type="component" value="Unassembled WGS sequence"/>
</dbReference>
<name>A0AAD7RZZ7_9TELE</name>
<dbReference type="InterPro" id="IPR016186">
    <property type="entry name" value="C-type_lectin-like/link_sf"/>
</dbReference>